<feature type="transmembrane region" description="Helical" evidence="21">
    <location>
        <begin position="211"/>
        <end position="229"/>
    </location>
</feature>
<reference evidence="23 24" key="1">
    <citation type="submission" date="2024-01" db="EMBL/GenBank/DDBJ databases">
        <title>The genome of the rayed Mediterranean limpet Patella caerulea (Linnaeus, 1758).</title>
        <authorList>
            <person name="Anh-Thu Weber A."/>
            <person name="Halstead-Nussloch G."/>
        </authorList>
    </citation>
    <scope>NUCLEOTIDE SEQUENCE [LARGE SCALE GENOMIC DNA]</scope>
    <source>
        <strain evidence="23">AATW-2023a</strain>
        <tissue evidence="23">Whole specimen</tissue>
    </source>
</reference>
<feature type="transmembrane region" description="Helical" evidence="21">
    <location>
        <begin position="155"/>
        <end position="174"/>
    </location>
</feature>
<evidence type="ECO:0000256" key="1">
    <source>
        <dbReference type="ARBA" id="ARBA00001593"/>
    </source>
</evidence>
<evidence type="ECO:0000256" key="13">
    <source>
        <dbReference type="ARBA" id="ARBA00023136"/>
    </source>
</evidence>
<dbReference type="EMBL" id="JAZGQO010000021">
    <property type="protein sequence ID" value="KAK6166010.1"/>
    <property type="molecule type" value="Genomic_DNA"/>
</dbReference>
<dbReference type="PROSITE" id="PS00452">
    <property type="entry name" value="GUANYLATE_CYCLASE_1"/>
    <property type="match status" value="2"/>
</dbReference>
<feature type="compositionally biased region" description="Basic and acidic residues" evidence="20">
    <location>
        <begin position="56"/>
        <end position="72"/>
    </location>
</feature>
<feature type="binding site" evidence="17">
    <location>
        <position position="1108"/>
    </location>
    <ligand>
        <name>ATP</name>
        <dbReference type="ChEBI" id="CHEBI:30616"/>
    </ligand>
</feature>
<keyword evidence="15 16" id="KW-0456">Lyase</keyword>
<feature type="domain" description="Guanylate cyclase" evidence="22">
    <location>
        <begin position="936"/>
        <end position="1074"/>
    </location>
</feature>
<dbReference type="SMART" id="SM00044">
    <property type="entry name" value="CYCc"/>
    <property type="match status" value="2"/>
</dbReference>
<evidence type="ECO:0000256" key="21">
    <source>
        <dbReference type="SAM" id="Phobius"/>
    </source>
</evidence>
<feature type="binding site" evidence="17">
    <location>
        <position position="448"/>
    </location>
    <ligand>
        <name>ATP</name>
        <dbReference type="ChEBI" id="CHEBI:30616"/>
    </ligand>
</feature>
<feature type="transmembrane region" description="Helical" evidence="21">
    <location>
        <begin position="635"/>
        <end position="656"/>
    </location>
</feature>
<dbReference type="AlphaFoldDB" id="A0AAN8J407"/>
<dbReference type="InterPro" id="IPR018297">
    <property type="entry name" value="A/G_cyclase_CS"/>
</dbReference>
<evidence type="ECO:0000256" key="4">
    <source>
        <dbReference type="ARBA" id="ARBA00012201"/>
    </source>
</evidence>
<dbReference type="CDD" id="cd07302">
    <property type="entry name" value="CHD"/>
    <property type="match status" value="2"/>
</dbReference>
<evidence type="ECO:0000256" key="5">
    <source>
        <dbReference type="ARBA" id="ARBA00022692"/>
    </source>
</evidence>
<feature type="domain" description="Guanylate cyclase" evidence="22">
    <location>
        <begin position="355"/>
        <end position="482"/>
    </location>
</feature>
<keyword evidence="11 21" id="KW-1133">Transmembrane helix</keyword>
<evidence type="ECO:0000313" key="24">
    <source>
        <dbReference type="Proteomes" id="UP001347796"/>
    </source>
</evidence>
<name>A0AAN8J407_PATCE</name>
<dbReference type="Pfam" id="PF06327">
    <property type="entry name" value="Adcy_cons_dom"/>
    <property type="match status" value="1"/>
</dbReference>
<dbReference type="PIRSF" id="PIRSF039050">
    <property type="entry name" value="Ade_cyc"/>
    <property type="match status" value="1"/>
</dbReference>
<dbReference type="PANTHER" id="PTHR45627:SF16">
    <property type="entry name" value="ADENYLATE CYCLASE"/>
    <property type="match status" value="1"/>
</dbReference>
<keyword evidence="24" id="KW-1185">Reference proteome</keyword>
<evidence type="ECO:0000256" key="20">
    <source>
        <dbReference type="SAM" id="MobiDB-lite"/>
    </source>
</evidence>
<keyword evidence="8 16" id="KW-0547">Nucleotide-binding</keyword>
<dbReference type="InterPro" id="IPR001054">
    <property type="entry name" value="A/G_cyclase"/>
</dbReference>
<feature type="transmembrane region" description="Helical" evidence="21">
    <location>
        <begin position="711"/>
        <end position="733"/>
    </location>
</feature>
<comment type="caution">
    <text evidence="23">The sequence shown here is derived from an EMBL/GenBank/DDBJ whole genome shotgun (WGS) entry which is preliminary data.</text>
</comment>
<feature type="transmembrane region" description="Helical" evidence="21">
    <location>
        <begin position="269"/>
        <end position="289"/>
    </location>
</feature>
<keyword evidence="7" id="KW-0677">Repeat</keyword>
<evidence type="ECO:0000256" key="2">
    <source>
        <dbReference type="ARBA" id="ARBA00001936"/>
    </source>
</evidence>
<dbReference type="GO" id="GO:0005524">
    <property type="term" value="F:ATP binding"/>
    <property type="evidence" value="ECO:0007669"/>
    <property type="project" value="UniProtKB-UniRule"/>
</dbReference>
<dbReference type="GO" id="GO:0004016">
    <property type="term" value="F:adenylate cyclase activity"/>
    <property type="evidence" value="ECO:0007669"/>
    <property type="project" value="UniProtKB-EC"/>
</dbReference>
<feature type="binding site" evidence="18">
    <location>
        <position position="404"/>
    </location>
    <ligand>
        <name>Mg(2+)</name>
        <dbReference type="ChEBI" id="CHEBI:18420"/>
        <label>2</label>
        <note>catalytic</note>
    </ligand>
</feature>
<feature type="binding site" evidence="17">
    <location>
        <begin position="1061"/>
        <end position="1063"/>
    </location>
    <ligand>
        <name>ATP</name>
        <dbReference type="ChEBI" id="CHEBI:30616"/>
    </ligand>
</feature>
<dbReference type="Pfam" id="PF00211">
    <property type="entry name" value="Guanylate_cyc"/>
    <property type="match status" value="2"/>
</dbReference>
<dbReference type="InterPro" id="IPR029787">
    <property type="entry name" value="Nucleotide_cyclase"/>
</dbReference>
<proteinExistence type="inferred from homology"/>
<dbReference type="Gene3D" id="3.30.70.1230">
    <property type="entry name" value="Nucleotide cyclase"/>
    <property type="match status" value="2"/>
</dbReference>
<feature type="transmembrane region" description="Helical" evidence="21">
    <location>
        <begin position="806"/>
        <end position="824"/>
    </location>
</feature>
<evidence type="ECO:0000256" key="14">
    <source>
        <dbReference type="ARBA" id="ARBA00023180"/>
    </source>
</evidence>
<comment type="cofactor">
    <cofactor evidence="2">
        <name>Mn(2+)</name>
        <dbReference type="ChEBI" id="CHEBI:29035"/>
    </cofactor>
</comment>
<evidence type="ECO:0000256" key="17">
    <source>
        <dbReference type="PIRSR" id="PIRSR039050-50"/>
    </source>
</evidence>
<keyword evidence="18" id="KW-0464">Manganese</keyword>
<comment type="subcellular location">
    <subcellularLocation>
        <location evidence="3">Membrane</location>
        <topology evidence="3">Multi-pass membrane protein</topology>
    </subcellularLocation>
</comment>
<feature type="transmembrane region" description="Helical" evidence="21">
    <location>
        <begin position="851"/>
        <end position="869"/>
    </location>
</feature>
<dbReference type="FunFam" id="3.30.70.1230:FF:000002">
    <property type="entry name" value="Adenylate cyclase"/>
    <property type="match status" value="1"/>
</dbReference>
<feature type="transmembrane region" description="Helical" evidence="21">
    <location>
        <begin position="186"/>
        <end position="205"/>
    </location>
</feature>
<dbReference type="FunFam" id="3.30.70.1230:FF:000001">
    <property type="entry name" value="Adenylate cyclase"/>
    <property type="match status" value="1"/>
</dbReference>
<feature type="binding site" evidence="17">
    <location>
        <begin position="1068"/>
        <end position="1072"/>
    </location>
    <ligand>
        <name>ATP</name>
        <dbReference type="ChEBI" id="CHEBI:30616"/>
    </ligand>
</feature>
<dbReference type="InterPro" id="IPR030672">
    <property type="entry name" value="Adcy"/>
</dbReference>
<feature type="binding site" evidence="18">
    <location>
        <position position="360"/>
    </location>
    <ligand>
        <name>Mg(2+)</name>
        <dbReference type="ChEBI" id="CHEBI:18420"/>
        <label>1</label>
        <note>catalytic</note>
    </ligand>
</feature>
<evidence type="ECO:0000256" key="18">
    <source>
        <dbReference type="PIRSR" id="PIRSR039050-51"/>
    </source>
</evidence>
<feature type="transmembrane region" description="Helical" evidence="21">
    <location>
        <begin position="782"/>
        <end position="799"/>
    </location>
</feature>
<feature type="binding site" evidence="17">
    <location>
        <position position="988"/>
    </location>
    <ligand>
        <name>ATP</name>
        <dbReference type="ChEBI" id="CHEBI:30616"/>
    </ligand>
</feature>
<evidence type="ECO:0000256" key="16">
    <source>
        <dbReference type="PIRNR" id="PIRNR039050"/>
    </source>
</evidence>
<dbReference type="SUPFAM" id="SSF55073">
    <property type="entry name" value="Nucleotide cyclase"/>
    <property type="match status" value="2"/>
</dbReference>
<keyword evidence="5 21" id="KW-0812">Transmembrane</keyword>
<keyword evidence="6 16" id="KW-0479">Metal-binding</keyword>
<gene>
    <name evidence="23" type="ORF">SNE40_022803</name>
</gene>
<protein>
    <recommendedName>
        <fullName evidence="4 16">adenylate cyclase</fullName>
        <ecNumber evidence="4 16">4.6.1.1</ecNumber>
    </recommendedName>
</protein>
<feature type="binding site" evidence="18">
    <location>
        <position position="360"/>
    </location>
    <ligand>
        <name>Mg(2+)</name>
        <dbReference type="ChEBI" id="CHEBI:18420"/>
        <label>2</label>
        <note>catalytic</note>
    </ligand>
</feature>
<feature type="region of interest" description="Disordered" evidence="20">
    <location>
        <begin position="1"/>
        <end position="72"/>
    </location>
</feature>
<evidence type="ECO:0000256" key="6">
    <source>
        <dbReference type="ARBA" id="ARBA00022723"/>
    </source>
</evidence>
<dbReference type="PROSITE" id="PS50125">
    <property type="entry name" value="GUANYLATE_CYCLASE_2"/>
    <property type="match status" value="2"/>
</dbReference>
<evidence type="ECO:0000256" key="8">
    <source>
        <dbReference type="ARBA" id="ARBA00022741"/>
    </source>
</evidence>
<comment type="function">
    <text evidence="16">Catalyzes the formation of the signaling molecule cAMP in response to G-protein signaling.</text>
</comment>
<evidence type="ECO:0000256" key="7">
    <source>
        <dbReference type="ARBA" id="ARBA00022737"/>
    </source>
</evidence>
<sequence length="1123" mass="127226">MIPTQNSHSPAELDESANRNHQTNHQNRLLGHKNGKVGPLNIEPRSPTDNGHSRKSAWERAQEEYEAKEKQSKETRVEPFILEDDSLGEVSCFNKKTLKRVFKSKKFKDPKLEHLYQKYFFKLNQNSMTIIMGIFCVICVVLIVFYYVGGATLPARGIILTVVIVLFIVLEVLCNRKSLNEPQLFILCYIVIFVLCGIVILITLDTDIHDASEGVWCTIFFTYMIYAFVPIRMRLSVLSGIFLCAIHLVCSASVNYGKTDLWKQLLSNIFLFIGVNCAGVFTHYPTIMAQRQAFLETRRCIEARLTTQRENQEQERLLLSVLPRHVAMEMKADIAGKPKDSMFHKIYIQRHENVSILFADICGFTMLSSQCTAQELVQLLNELFARFDRLAADNHCLRIKILGDCYYCVSGLPEARFDHAHCCVEMGLDMIDAISLVRDVTRVNVNMRVGIHSGRVHCGVLGLRKWQFDVWSNDVTLANKMEAGGLPGRVHITEETLNYLQGDYEVEPGNSWERSTYLRAHGIVTYLIKPLDTPNKKLRPSVEVTVSNGVNGDKTHISKEMKTMGYNVNPDAALHNKLGIDNLEGKNPEEEVNEYLARAIDARSIERLRSEHVKGFFLTFLKKDLEEKYCKVRDIMFASHLCCVCLIYFCVCAVQLTIVPSSILTATLFPVGAFLILSLLLLILSESFSCTPKGLRIVARKLALNRWLNQLIAIISIATVYIAAFASMFILIVPDIWSCVQTYYNLTETSKNLSLLSQTIFLDEEGLTKCDNSGPTSVFPQYFTLCVSLALISTAVFLQTSSVVKMVLLISLTSIYLLVVQLLYTDLFDNHDLLLQANIWGEVPDASFSVALKWETIIVLIIFAIVLFVHAQQVESTARLDFLWKIQATEEKEEMESLRAYNLRLVANILPLAVAEHFLKSKKDEDLYYKDCENACVMFASITNFFEFYMELEANNEGVECLRLLNEIIADFDEILEQERFRCVEKIKTIGETYMAGSGLTPQTNHPDMRHVVAVVDYAFALKAQLKHVNEHSFNNFKMRVGINVGPVVAGVIGAKKPHYDIWGNTVNVASRMDCTGVPDKIQVTQEMYNILSSRGYMLECRGMVKVKGKGDMITYFLIGKPS</sequence>
<evidence type="ECO:0000256" key="12">
    <source>
        <dbReference type="ARBA" id="ARBA00022998"/>
    </source>
</evidence>
<comment type="similarity">
    <text evidence="16 19">Belongs to the adenylyl cyclase class-4/guanylyl cyclase family.</text>
</comment>
<evidence type="ECO:0000256" key="9">
    <source>
        <dbReference type="ARBA" id="ARBA00022840"/>
    </source>
</evidence>
<organism evidence="23 24">
    <name type="scientific">Patella caerulea</name>
    <name type="common">Rayed Mediterranean limpet</name>
    <dbReference type="NCBI Taxonomy" id="87958"/>
    <lineage>
        <taxon>Eukaryota</taxon>
        <taxon>Metazoa</taxon>
        <taxon>Spiralia</taxon>
        <taxon>Lophotrochozoa</taxon>
        <taxon>Mollusca</taxon>
        <taxon>Gastropoda</taxon>
        <taxon>Patellogastropoda</taxon>
        <taxon>Patelloidea</taxon>
        <taxon>Patellidae</taxon>
        <taxon>Patella</taxon>
    </lineage>
</organism>
<evidence type="ECO:0000256" key="19">
    <source>
        <dbReference type="RuleBase" id="RU000405"/>
    </source>
</evidence>
<dbReference type="GO" id="GO:0007189">
    <property type="term" value="P:adenylate cyclase-activating G protein-coupled receptor signaling pathway"/>
    <property type="evidence" value="ECO:0007669"/>
    <property type="project" value="TreeGrafter"/>
</dbReference>
<dbReference type="Proteomes" id="UP001347796">
    <property type="component" value="Unassembled WGS sequence"/>
</dbReference>
<keyword evidence="14" id="KW-0325">Glycoprotein</keyword>
<dbReference type="PANTHER" id="PTHR45627">
    <property type="entry name" value="ADENYLATE CYCLASE TYPE 1"/>
    <property type="match status" value="1"/>
</dbReference>
<feature type="transmembrane region" description="Helical" evidence="21">
    <location>
        <begin position="128"/>
        <end position="149"/>
    </location>
</feature>
<evidence type="ECO:0000256" key="15">
    <source>
        <dbReference type="ARBA" id="ARBA00023239"/>
    </source>
</evidence>
<feature type="binding site" evidence="18">
    <location>
        <position position="404"/>
    </location>
    <ligand>
        <name>Mg(2+)</name>
        <dbReference type="ChEBI" id="CHEBI:18420"/>
        <label>1</label>
        <note>catalytic</note>
    </ligand>
</feature>
<keyword evidence="9 16" id="KW-0067">ATP-binding</keyword>
<dbReference type="EC" id="4.6.1.1" evidence="4 16"/>
<evidence type="ECO:0000259" key="22">
    <source>
        <dbReference type="PROSITE" id="PS50125"/>
    </source>
</evidence>
<feature type="transmembrane region" description="Helical" evidence="21">
    <location>
        <begin position="668"/>
        <end position="690"/>
    </location>
</feature>
<keyword evidence="13 16" id="KW-0472">Membrane</keyword>
<feature type="binding site" evidence="17">
    <location>
        <begin position="360"/>
        <end position="365"/>
    </location>
    <ligand>
        <name>ATP</name>
        <dbReference type="ChEBI" id="CHEBI:30616"/>
    </ligand>
</feature>
<feature type="binding site" evidence="18">
    <location>
        <position position="361"/>
    </location>
    <ligand>
        <name>Mg(2+)</name>
        <dbReference type="ChEBI" id="CHEBI:18420"/>
        <label>2</label>
        <note>catalytic</note>
    </ligand>
</feature>
<comment type="catalytic activity">
    <reaction evidence="1 16">
        <text>ATP = 3',5'-cyclic AMP + diphosphate</text>
        <dbReference type="Rhea" id="RHEA:15389"/>
        <dbReference type="ChEBI" id="CHEBI:30616"/>
        <dbReference type="ChEBI" id="CHEBI:33019"/>
        <dbReference type="ChEBI" id="CHEBI:58165"/>
        <dbReference type="EC" id="4.6.1.1"/>
    </reaction>
</comment>
<feature type="binding site" evidence="17">
    <location>
        <begin position="402"/>
        <end position="404"/>
    </location>
    <ligand>
        <name>ATP</name>
        <dbReference type="ChEBI" id="CHEBI:30616"/>
    </ligand>
</feature>
<evidence type="ECO:0000256" key="10">
    <source>
        <dbReference type="ARBA" id="ARBA00022842"/>
    </source>
</evidence>
<dbReference type="GO" id="GO:0005886">
    <property type="term" value="C:plasma membrane"/>
    <property type="evidence" value="ECO:0007669"/>
    <property type="project" value="InterPro"/>
</dbReference>
<feature type="transmembrane region" description="Helical" evidence="21">
    <location>
        <begin position="236"/>
        <end position="257"/>
    </location>
</feature>
<dbReference type="InterPro" id="IPR009398">
    <property type="entry name" value="Adcy_conserved_dom"/>
</dbReference>
<dbReference type="Pfam" id="PF16214">
    <property type="entry name" value="AC_N"/>
    <property type="match status" value="1"/>
</dbReference>
<dbReference type="GO" id="GO:0006171">
    <property type="term" value="P:cAMP biosynthetic process"/>
    <property type="evidence" value="ECO:0007669"/>
    <property type="project" value="UniProtKB-KW"/>
</dbReference>
<comment type="cofactor">
    <cofactor evidence="18">
        <name>Mg(2+)</name>
        <dbReference type="ChEBI" id="CHEBI:18420"/>
    </cofactor>
    <cofactor evidence="18">
        <name>Mn(2+)</name>
        <dbReference type="ChEBI" id="CHEBI:29035"/>
    </cofactor>
    <text evidence="18">Binds 2 magnesium ions per subunit. Is also active with manganese (in vitro).</text>
</comment>
<dbReference type="InterPro" id="IPR032628">
    <property type="entry name" value="AC_N"/>
</dbReference>
<dbReference type="GO" id="GO:0046872">
    <property type="term" value="F:metal ion binding"/>
    <property type="evidence" value="ECO:0007669"/>
    <property type="project" value="UniProtKB-KW"/>
</dbReference>
<dbReference type="GO" id="GO:0035556">
    <property type="term" value="P:intracellular signal transduction"/>
    <property type="evidence" value="ECO:0007669"/>
    <property type="project" value="InterPro"/>
</dbReference>
<keyword evidence="12 16" id="KW-0115">cAMP biosynthesis</keyword>
<accession>A0AAN8J407</accession>
<evidence type="ECO:0000256" key="11">
    <source>
        <dbReference type="ARBA" id="ARBA00022989"/>
    </source>
</evidence>
<evidence type="ECO:0000313" key="23">
    <source>
        <dbReference type="EMBL" id="KAK6166010.1"/>
    </source>
</evidence>
<keyword evidence="10 16" id="KW-0460">Magnesium</keyword>
<evidence type="ECO:0000256" key="3">
    <source>
        <dbReference type="ARBA" id="ARBA00004141"/>
    </source>
</evidence>